<dbReference type="Proteomes" id="UP000799437">
    <property type="component" value="Unassembled WGS sequence"/>
</dbReference>
<evidence type="ECO:0000256" key="1">
    <source>
        <dbReference type="SAM" id="MobiDB-lite"/>
    </source>
</evidence>
<dbReference type="EMBL" id="ML996576">
    <property type="protein sequence ID" value="KAF2756208.1"/>
    <property type="molecule type" value="Genomic_DNA"/>
</dbReference>
<accession>A0A6A6VZV9</accession>
<dbReference type="RefSeq" id="XP_033598659.1">
    <property type="nucleotide sequence ID" value="XM_033747296.1"/>
</dbReference>
<proteinExistence type="predicted"/>
<organism evidence="2 3">
    <name type="scientific">Pseudovirgaria hyperparasitica</name>
    <dbReference type="NCBI Taxonomy" id="470096"/>
    <lineage>
        <taxon>Eukaryota</taxon>
        <taxon>Fungi</taxon>
        <taxon>Dikarya</taxon>
        <taxon>Ascomycota</taxon>
        <taxon>Pezizomycotina</taxon>
        <taxon>Dothideomycetes</taxon>
        <taxon>Dothideomycetes incertae sedis</taxon>
        <taxon>Acrospermales</taxon>
        <taxon>Acrospermaceae</taxon>
        <taxon>Pseudovirgaria</taxon>
    </lineage>
</organism>
<protein>
    <submittedName>
        <fullName evidence="2">Uncharacterized protein</fullName>
    </submittedName>
</protein>
<reference evidence="2" key="1">
    <citation type="journal article" date="2020" name="Stud. Mycol.">
        <title>101 Dothideomycetes genomes: a test case for predicting lifestyles and emergence of pathogens.</title>
        <authorList>
            <person name="Haridas S."/>
            <person name="Albert R."/>
            <person name="Binder M."/>
            <person name="Bloem J."/>
            <person name="Labutti K."/>
            <person name="Salamov A."/>
            <person name="Andreopoulos B."/>
            <person name="Baker S."/>
            <person name="Barry K."/>
            <person name="Bills G."/>
            <person name="Bluhm B."/>
            <person name="Cannon C."/>
            <person name="Castanera R."/>
            <person name="Culley D."/>
            <person name="Daum C."/>
            <person name="Ezra D."/>
            <person name="Gonzalez J."/>
            <person name="Henrissat B."/>
            <person name="Kuo A."/>
            <person name="Liang C."/>
            <person name="Lipzen A."/>
            <person name="Lutzoni F."/>
            <person name="Magnuson J."/>
            <person name="Mondo S."/>
            <person name="Nolan M."/>
            <person name="Ohm R."/>
            <person name="Pangilinan J."/>
            <person name="Park H.-J."/>
            <person name="Ramirez L."/>
            <person name="Alfaro M."/>
            <person name="Sun H."/>
            <person name="Tritt A."/>
            <person name="Yoshinaga Y."/>
            <person name="Zwiers L.-H."/>
            <person name="Turgeon B."/>
            <person name="Goodwin S."/>
            <person name="Spatafora J."/>
            <person name="Crous P."/>
            <person name="Grigoriev I."/>
        </authorList>
    </citation>
    <scope>NUCLEOTIDE SEQUENCE</scope>
    <source>
        <strain evidence="2">CBS 121739</strain>
    </source>
</reference>
<gene>
    <name evidence="2" type="ORF">EJ05DRAFT_502669</name>
</gene>
<keyword evidence="3" id="KW-1185">Reference proteome</keyword>
<dbReference type="AlphaFoldDB" id="A0A6A6VZV9"/>
<name>A0A6A6VZV9_9PEZI</name>
<dbReference type="GeneID" id="54488350"/>
<sequence>MPSAITTAQTTHLLRIALQPPPDNVTNATKIAHMRELEELFDYLEARRESAENMKNVNRIRLSNIERDINILMNEWTRLLRRWNVVVDEGVAVEIGPENLYSGVECGEMADDREDIEPRDGRTVRSRPLVEFS</sequence>
<feature type="region of interest" description="Disordered" evidence="1">
    <location>
        <begin position="111"/>
        <end position="133"/>
    </location>
</feature>
<evidence type="ECO:0000313" key="2">
    <source>
        <dbReference type="EMBL" id="KAF2756208.1"/>
    </source>
</evidence>
<evidence type="ECO:0000313" key="3">
    <source>
        <dbReference type="Proteomes" id="UP000799437"/>
    </source>
</evidence>